<reference evidence="2" key="1">
    <citation type="journal article" date="2014" name="Genome Biol. Evol.">
        <title>Pangenome evidence for extensive interdomain horizontal transfer affecting lineage core and shell genes in uncultured planktonic thaumarchaeota and euryarchaeota.</title>
        <authorList>
            <person name="Deschamps P."/>
            <person name="Zivanovic Y."/>
            <person name="Moreira D."/>
            <person name="Rodriguez-Valera F."/>
            <person name="Lopez-Garcia P."/>
        </authorList>
    </citation>
    <scope>NUCLEOTIDE SEQUENCE</scope>
</reference>
<sequence length="118" mass="13563">MNFKKTYSKLCAPAKLYLKLAVASMIVTMVLNMGKPYEYSLGDFTAKLTFNNLYVAAVQALYVLGWTWILNKFCRWGWTPLSWFLVLLPFVLFFLGLGIFMLIMMIKYGPKPPQISSN</sequence>
<proteinExistence type="predicted"/>
<dbReference type="AlphaFoldDB" id="A0A075G0M2"/>
<dbReference type="EMBL" id="KF900494">
    <property type="protein sequence ID" value="AIE96984.1"/>
    <property type="molecule type" value="Genomic_DNA"/>
</dbReference>
<organism evidence="2">
    <name type="scientific">uncultured marine group II/III euryarchaeote AD1000_88_G11</name>
    <dbReference type="NCBI Taxonomy" id="1457822"/>
    <lineage>
        <taxon>Archaea</taxon>
        <taxon>Methanobacteriati</taxon>
        <taxon>Methanobacteriota</taxon>
        <taxon>environmental samples</taxon>
    </lineage>
</organism>
<accession>A0A075G0M2</accession>
<keyword evidence="1" id="KW-0812">Transmembrane</keyword>
<protein>
    <submittedName>
        <fullName evidence="2">Uncharacterized protein</fullName>
    </submittedName>
</protein>
<name>A0A075G0M2_9EURY</name>
<evidence type="ECO:0000313" key="2">
    <source>
        <dbReference type="EMBL" id="AIE96984.1"/>
    </source>
</evidence>
<feature type="transmembrane region" description="Helical" evidence="1">
    <location>
        <begin position="83"/>
        <end position="106"/>
    </location>
</feature>
<keyword evidence="1" id="KW-0472">Membrane</keyword>
<keyword evidence="1" id="KW-1133">Transmembrane helix</keyword>
<feature type="transmembrane region" description="Helical" evidence="1">
    <location>
        <begin position="16"/>
        <end position="33"/>
    </location>
</feature>
<feature type="transmembrane region" description="Helical" evidence="1">
    <location>
        <begin position="53"/>
        <end position="71"/>
    </location>
</feature>
<evidence type="ECO:0000256" key="1">
    <source>
        <dbReference type="SAM" id="Phobius"/>
    </source>
</evidence>